<dbReference type="Gene3D" id="2.60.40.150">
    <property type="entry name" value="C2 domain"/>
    <property type="match status" value="1"/>
</dbReference>
<evidence type="ECO:0000256" key="8">
    <source>
        <dbReference type="ARBA" id="ARBA00023121"/>
    </source>
</evidence>
<evidence type="ECO:0000256" key="1">
    <source>
        <dbReference type="ARBA" id="ARBA00004123"/>
    </source>
</evidence>
<keyword evidence="10" id="KW-0539">Nucleus</keyword>
<dbReference type="GO" id="GO:0005886">
    <property type="term" value="C:plasma membrane"/>
    <property type="evidence" value="ECO:0007669"/>
    <property type="project" value="UniProtKB-SubCell"/>
</dbReference>
<keyword evidence="6" id="KW-0479">Metal-binding</keyword>
<evidence type="ECO:0000256" key="5">
    <source>
        <dbReference type="ARBA" id="ARBA00022682"/>
    </source>
</evidence>
<evidence type="ECO:0000256" key="2">
    <source>
        <dbReference type="ARBA" id="ARBA00004236"/>
    </source>
</evidence>
<dbReference type="AlphaFoldDB" id="A0A7N0UCK9"/>
<accession>A0A7N0UCK9</accession>
<evidence type="ECO:0000256" key="10">
    <source>
        <dbReference type="ARBA" id="ARBA00023242"/>
    </source>
</evidence>
<comment type="similarity">
    <text evidence="11">Belongs to the plant CAR protein family.</text>
</comment>
<comment type="subcellular location">
    <subcellularLocation>
        <location evidence="2">Cell membrane</location>
    </subcellularLocation>
    <subcellularLocation>
        <location evidence="1">Nucleus</location>
    </subcellularLocation>
</comment>
<organism evidence="13 14">
    <name type="scientific">Kalanchoe fedtschenkoi</name>
    <name type="common">Lavender scallops</name>
    <name type="synonym">South American air plant</name>
    <dbReference type="NCBI Taxonomy" id="63787"/>
    <lineage>
        <taxon>Eukaryota</taxon>
        <taxon>Viridiplantae</taxon>
        <taxon>Streptophyta</taxon>
        <taxon>Embryophyta</taxon>
        <taxon>Tracheophyta</taxon>
        <taxon>Spermatophyta</taxon>
        <taxon>Magnoliopsida</taxon>
        <taxon>eudicotyledons</taxon>
        <taxon>Gunneridae</taxon>
        <taxon>Pentapetalae</taxon>
        <taxon>Saxifragales</taxon>
        <taxon>Crassulaceae</taxon>
        <taxon>Kalanchoe</taxon>
    </lineage>
</organism>
<keyword evidence="4" id="KW-1003">Cell membrane</keyword>
<dbReference type="SMART" id="SM00239">
    <property type="entry name" value="C2"/>
    <property type="match status" value="1"/>
</dbReference>
<evidence type="ECO:0000259" key="12">
    <source>
        <dbReference type="PROSITE" id="PS50004"/>
    </source>
</evidence>
<keyword evidence="5" id="KW-0938">Abscisic acid signaling pathway</keyword>
<dbReference type="SUPFAM" id="SSF49562">
    <property type="entry name" value="C2 domain (Calcium/lipid-binding domain, CaLB)"/>
    <property type="match status" value="1"/>
</dbReference>
<name>A0A7N0UCK9_KALFE</name>
<dbReference type="GO" id="GO:0008289">
    <property type="term" value="F:lipid binding"/>
    <property type="evidence" value="ECO:0007669"/>
    <property type="project" value="UniProtKB-KW"/>
</dbReference>
<dbReference type="PANTHER" id="PTHR45933">
    <property type="entry name" value="PROTEIN C2-DOMAIN ABA-RELATED 4"/>
    <property type="match status" value="1"/>
</dbReference>
<dbReference type="PROSITE" id="PS50004">
    <property type="entry name" value="C2"/>
    <property type="match status" value="1"/>
</dbReference>
<evidence type="ECO:0000256" key="6">
    <source>
        <dbReference type="ARBA" id="ARBA00022723"/>
    </source>
</evidence>
<dbReference type="GO" id="GO:0005096">
    <property type="term" value="F:GTPase activator activity"/>
    <property type="evidence" value="ECO:0007669"/>
    <property type="project" value="UniProtKB-KW"/>
</dbReference>
<dbReference type="GO" id="GO:0005634">
    <property type="term" value="C:nucleus"/>
    <property type="evidence" value="ECO:0007669"/>
    <property type="project" value="UniProtKB-SubCell"/>
</dbReference>
<protein>
    <recommendedName>
        <fullName evidence="12">C2 domain-containing protein</fullName>
    </recommendedName>
</protein>
<sequence>MLGRIFGRGADAEAGHVDAESVVGLLKVGAIKGVNLAIRDIGRRSSDPYVTLSYGNQEVKTRIMHHNCNPQWNEGLTLYATKSDITIRLVVVFDHDTCSADDEMGEAEIDVKPYLKCYKGLNMAMMTSNMSRPQEGGLISMVQPTKKNCLARESCIVWGKGKLVQEMSLVLRNVECGEVDIEIEIRELPH</sequence>
<dbReference type="GO" id="GO:0046872">
    <property type="term" value="F:metal ion binding"/>
    <property type="evidence" value="ECO:0007669"/>
    <property type="project" value="UniProtKB-KW"/>
</dbReference>
<feature type="domain" description="C2" evidence="12">
    <location>
        <begin position="7"/>
        <end position="125"/>
    </location>
</feature>
<dbReference type="InterPro" id="IPR035892">
    <property type="entry name" value="C2_domain_sf"/>
</dbReference>
<keyword evidence="7" id="KW-0106">Calcium</keyword>
<dbReference type="PANTHER" id="PTHR45933:SF12">
    <property type="entry name" value="PROTEIN C2-DOMAIN ABA-RELATED 9"/>
    <property type="match status" value="1"/>
</dbReference>
<keyword evidence="9" id="KW-0472">Membrane</keyword>
<evidence type="ECO:0000256" key="3">
    <source>
        <dbReference type="ARBA" id="ARBA00022468"/>
    </source>
</evidence>
<dbReference type="InterPro" id="IPR044562">
    <property type="entry name" value="CAR1-11"/>
</dbReference>
<dbReference type="InterPro" id="IPR000008">
    <property type="entry name" value="C2_dom"/>
</dbReference>
<evidence type="ECO:0000256" key="9">
    <source>
        <dbReference type="ARBA" id="ARBA00023136"/>
    </source>
</evidence>
<evidence type="ECO:0000313" key="13">
    <source>
        <dbReference type="EnsemblPlants" id="Kaladp0059s0274.1.v1.1"/>
    </source>
</evidence>
<evidence type="ECO:0000256" key="4">
    <source>
        <dbReference type="ARBA" id="ARBA00022475"/>
    </source>
</evidence>
<keyword evidence="14" id="KW-1185">Reference proteome</keyword>
<proteinExistence type="inferred from homology"/>
<evidence type="ECO:0000256" key="7">
    <source>
        <dbReference type="ARBA" id="ARBA00022837"/>
    </source>
</evidence>
<dbReference type="EnsemblPlants" id="Kaladp0059s0274.1.v1.1">
    <property type="protein sequence ID" value="Kaladp0059s0274.1.v1.1"/>
    <property type="gene ID" value="Kaladp0059s0274.v1.1"/>
</dbReference>
<keyword evidence="3" id="KW-0343">GTPase activation</keyword>
<dbReference type="Pfam" id="PF00168">
    <property type="entry name" value="C2"/>
    <property type="match status" value="1"/>
</dbReference>
<dbReference type="Gramene" id="Kaladp0059s0274.1.v1.1">
    <property type="protein sequence ID" value="Kaladp0059s0274.1.v1.1"/>
    <property type="gene ID" value="Kaladp0059s0274.v1.1"/>
</dbReference>
<keyword evidence="8" id="KW-0446">Lipid-binding</keyword>
<evidence type="ECO:0000256" key="11">
    <source>
        <dbReference type="ARBA" id="ARBA00024037"/>
    </source>
</evidence>
<dbReference type="Proteomes" id="UP000594263">
    <property type="component" value="Unplaced"/>
</dbReference>
<reference evidence="13" key="1">
    <citation type="submission" date="2021-01" db="UniProtKB">
        <authorList>
            <consortium name="EnsemblPlants"/>
        </authorList>
    </citation>
    <scope>IDENTIFICATION</scope>
</reference>
<dbReference type="GO" id="GO:0009738">
    <property type="term" value="P:abscisic acid-activated signaling pathway"/>
    <property type="evidence" value="ECO:0007669"/>
    <property type="project" value="UniProtKB-KW"/>
</dbReference>
<evidence type="ECO:0000313" key="14">
    <source>
        <dbReference type="Proteomes" id="UP000594263"/>
    </source>
</evidence>
<dbReference type="OMA" id="CIWRDEN"/>